<organism evidence="2 3">
    <name type="scientific">Serratia quinivorans</name>
    <dbReference type="NCBI Taxonomy" id="137545"/>
    <lineage>
        <taxon>Bacteria</taxon>
        <taxon>Pseudomonadati</taxon>
        <taxon>Pseudomonadota</taxon>
        <taxon>Gammaproteobacteria</taxon>
        <taxon>Enterobacterales</taxon>
        <taxon>Yersiniaceae</taxon>
        <taxon>Serratia</taxon>
    </lineage>
</organism>
<keyword evidence="1" id="KW-0812">Transmembrane</keyword>
<keyword evidence="1" id="KW-0472">Membrane</keyword>
<evidence type="ECO:0000313" key="2">
    <source>
        <dbReference type="EMBL" id="SUI80609.1"/>
    </source>
</evidence>
<dbReference type="AlphaFoldDB" id="A0A380AH60"/>
<name>A0A380AH60_9GAMM</name>
<evidence type="ECO:0000256" key="1">
    <source>
        <dbReference type="SAM" id="Phobius"/>
    </source>
</evidence>
<keyword evidence="1" id="KW-1133">Transmembrane helix</keyword>
<dbReference type="Proteomes" id="UP000255529">
    <property type="component" value="Unassembled WGS sequence"/>
</dbReference>
<gene>
    <name evidence="2" type="ORF">NCTC11544_04189</name>
</gene>
<reference evidence="2 3" key="1">
    <citation type="submission" date="2018-06" db="EMBL/GenBank/DDBJ databases">
        <authorList>
            <consortium name="Pathogen Informatics"/>
            <person name="Doyle S."/>
        </authorList>
    </citation>
    <scope>NUCLEOTIDE SEQUENCE [LARGE SCALE GENOMIC DNA]</scope>
    <source>
        <strain evidence="2 3">NCTC11544</strain>
    </source>
</reference>
<proteinExistence type="predicted"/>
<accession>A0A380AH60</accession>
<feature type="transmembrane region" description="Helical" evidence="1">
    <location>
        <begin position="34"/>
        <end position="52"/>
    </location>
</feature>
<evidence type="ECO:0000313" key="3">
    <source>
        <dbReference type="Proteomes" id="UP000255529"/>
    </source>
</evidence>
<sequence length="167" mass="18879">MKFFLIMITVIAAAIALPTFGKEHSVDFGNTSDIVSAMCNIAMAGAAVYAALNAKGWITQSHFDHTKEFLKIMTKVNDQLLTYVMAGSGGALEIPLALPRFKPADEQIKIIALNLPIDKKKELNIEYDKFRTNTIKSWIEARDYSQVEDHEYTVYPDFYAYLYKLID</sequence>
<dbReference type="EMBL" id="UGYN01000002">
    <property type="protein sequence ID" value="SUI80609.1"/>
    <property type="molecule type" value="Genomic_DNA"/>
</dbReference>
<dbReference type="RefSeq" id="WP_115184190.1">
    <property type="nucleotide sequence ID" value="NZ_CAMKUF010000001.1"/>
</dbReference>
<protein>
    <submittedName>
        <fullName evidence="2">Uncharacterized protein</fullName>
    </submittedName>
</protein>